<dbReference type="AntiFam" id="ANF00007">
    <property type="entry name" value="Shadow ORF (opposite clpB)"/>
</dbReference>
<sequence length="862" mass="96633">MGVLAGLHLHLDLAAVDQLAEEQLLGERLLDLFLDQAAHRTRAIELVIALAGQPFARRIVELDMDVAVGELQFEFEDELVDDARDHLGRQIAEGHDRIEAVAEFGGEHALHRLFLHILARRLAETDRLARHVARARIGRHDQDDVAEVDRLAVVVGQAAVVHHLQEDVEQVGMRLLDLVEQQHAMRVLVDRIGEQAALVVTDIARRRADQAAHRMALHIFGHVETLERNAHDRRELLRDLGLADAGGPREQIVADRLFGIAEARTAELDRRRQHLDRGVLAEDDALQIGLEAGERRLVVGRHRLGRDARHRRDHRFDLLRGDRLLALRRGDEHLHRADLVDHVDRLVGQFAVVDIARRQVDRGVDRIGRVAHLMVRFERAAQTREDLFRILEARLDHVDLLEPAEQSAVLFEMVAELLVGRRADAADDAARQRGFQEVRRVHRAAAGRAGADHRVDFVDEQDRVRQAFEFGHDLFQPLLEVAAIARAREQSAHVERIDDRGQQHLGHVALDDLARETFGDRGLADAGIADIERIVLAAAAEDLDRAVDLCIAADQRIDLAAARLFVEVDGELVERGFLLGLAFALVLRLFLFLGLGLRRGLAALADAVAEIGDRVEARQVLLLQEIDGVAFAFGEERDEDVRARHLILARRLDVQDRALDDALEARGGRRVAVPLDLQAVEFGVEIVDDGRLQVVGRDAARAHHFGGVLVVDQRGEQMLERRIFVVTLRSGLQSVMEGLFETFRKGRHGSSSPCGGPGRGEDGPLRNIRWRRRRPTAREKRRHPRNYDDGGCGVINSALINWIANAQFYSEVVKLVIPLRYNDTRGELRGGRAAVPGRVGAGMMAGRLCWRDNVGQRFFCPR</sequence>
<reference evidence="2" key="1">
    <citation type="submission" date="2016-03" db="EMBL/GenBank/DDBJ databases">
        <authorList>
            <person name="Ploux O."/>
        </authorList>
    </citation>
    <scope>NUCLEOTIDE SEQUENCE</scope>
    <source>
        <strain evidence="2">UC10</strain>
    </source>
</reference>
<accession>A0A1Y5PMR1</accession>
<dbReference type="KEGG" id="sphu:SPPYR_0189"/>
<dbReference type="EMBL" id="LT598653">
    <property type="protein sequence ID" value="SBV31309.1"/>
    <property type="molecule type" value="Genomic_DNA"/>
</dbReference>
<evidence type="ECO:0000256" key="1">
    <source>
        <dbReference type="SAM" id="MobiDB-lite"/>
    </source>
</evidence>
<name>A0A1Y5PMR1_9SPHN</name>
<proteinExistence type="predicted"/>
<organism evidence="2">
    <name type="scientific">uncultured Sphingopyxis sp</name>
    <dbReference type="NCBI Taxonomy" id="310581"/>
    <lineage>
        <taxon>Bacteria</taxon>
        <taxon>Pseudomonadati</taxon>
        <taxon>Pseudomonadota</taxon>
        <taxon>Alphaproteobacteria</taxon>
        <taxon>Sphingomonadales</taxon>
        <taxon>Sphingomonadaceae</taxon>
        <taxon>Sphingopyxis</taxon>
        <taxon>environmental samples</taxon>
    </lineage>
</organism>
<evidence type="ECO:0000313" key="2">
    <source>
        <dbReference type="EMBL" id="SBV31309.1"/>
    </source>
</evidence>
<gene>
    <name evidence="2" type="ORF">SPPYR_0189</name>
</gene>
<dbReference type="AlphaFoldDB" id="A0A1Y5PMR1"/>
<feature type="region of interest" description="Disordered" evidence="1">
    <location>
        <begin position="746"/>
        <end position="787"/>
    </location>
</feature>
<protein>
    <submittedName>
        <fullName evidence="2">200 kDa antigen p200, putative</fullName>
    </submittedName>
</protein>
<feature type="compositionally biased region" description="Basic residues" evidence="1">
    <location>
        <begin position="768"/>
        <end position="784"/>
    </location>
</feature>